<comment type="subcellular location">
    <subcellularLocation>
        <location evidence="1">Cell inner membrane</location>
        <topology evidence="1">Single-pass membrane protein</topology>
        <orientation evidence="1">Periplasmic side</orientation>
    </subcellularLocation>
</comment>
<keyword evidence="3" id="KW-0813">Transport</keyword>
<dbReference type="PANTHER" id="PTHR33446">
    <property type="entry name" value="PROTEIN TONB-RELATED"/>
    <property type="match status" value="1"/>
</dbReference>
<accession>A0A841HR66</accession>
<evidence type="ECO:0000256" key="3">
    <source>
        <dbReference type="ARBA" id="ARBA00022448"/>
    </source>
</evidence>
<keyword evidence="12" id="KW-1185">Reference proteome</keyword>
<comment type="similarity">
    <text evidence="2">Belongs to the TonB family.</text>
</comment>
<evidence type="ECO:0000256" key="5">
    <source>
        <dbReference type="ARBA" id="ARBA00022519"/>
    </source>
</evidence>
<evidence type="ECO:0000256" key="7">
    <source>
        <dbReference type="ARBA" id="ARBA00022927"/>
    </source>
</evidence>
<dbReference type="AlphaFoldDB" id="A0A841HR66"/>
<proteinExistence type="inferred from homology"/>
<dbReference type="Proteomes" id="UP000588068">
    <property type="component" value="Unassembled WGS sequence"/>
</dbReference>
<keyword evidence="6" id="KW-0812">Transmembrane</keyword>
<dbReference type="GO" id="GO:0098797">
    <property type="term" value="C:plasma membrane protein complex"/>
    <property type="evidence" value="ECO:0007669"/>
    <property type="project" value="TreeGrafter"/>
</dbReference>
<keyword evidence="8" id="KW-1133">Transmembrane helix</keyword>
<dbReference type="Pfam" id="PF03544">
    <property type="entry name" value="TonB_C"/>
    <property type="match status" value="1"/>
</dbReference>
<keyword evidence="7" id="KW-0653">Protein transport</keyword>
<gene>
    <name evidence="11" type="ORF">HNQ60_004618</name>
</gene>
<protein>
    <submittedName>
        <fullName evidence="11">Protein TonB</fullName>
    </submittedName>
</protein>
<name>A0A841HR66_9GAMM</name>
<dbReference type="GO" id="GO:0055085">
    <property type="term" value="P:transmembrane transport"/>
    <property type="evidence" value="ECO:0007669"/>
    <property type="project" value="InterPro"/>
</dbReference>
<reference evidence="11 12" key="1">
    <citation type="submission" date="2020-08" db="EMBL/GenBank/DDBJ databases">
        <title>Genomic Encyclopedia of Type Strains, Phase IV (KMG-IV): sequencing the most valuable type-strain genomes for metagenomic binning, comparative biology and taxonomic classification.</title>
        <authorList>
            <person name="Goeker M."/>
        </authorList>
    </citation>
    <scope>NUCLEOTIDE SEQUENCE [LARGE SCALE GENOMIC DNA]</scope>
    <source>
        <strain evidence="11 12">DSM 26723</strain>
    </source>
</reference>
<evidence type="ECO:0000259" key="10">
    <source>
        <dbReference type="PROSITE" id="PS52015"/>
    </source>
</evidence>
<dbReference type="InterPro" id="IPR051045">
    <property type="entry name" value="TonB-dependent_transducer"/>
</dbReference>
<evidence type="ECO:0000256" key="2">
    <source>
        <dbReference type="ARBA" id="ARBA00006555"/>
    </source>
</evidence>
<dbReference type="GO" id="GO:0015031">
    <property type="term" value="P:protein transport"/>
    <property type="evidence" value="ECO:0007669"/>
    <property type="project" value="UniProtKB-KW"/>
</dbReference>
<dbReference type="InterPro" id="IPR006260">
    <property type="entry name" value="TonB/TolA_C"/>
</dbReference>
<dbReference type="InterPro" id="IPR037682">
    <property type="entry name" value="TonB_C"/>
</dbReference>
<evidence type="ECO:0000256" key="9">
    <source>
        <dbReference type="ARBA" id="ARBA00023136"/>
    </source>
</evidence>
<comment type="caution">
    <text evidence="11">The sequence shown here is derived from an EMBL/GenBank/DDBJ whole genome shotgun (WGS) entry which is preliminary data.</text>
</comment>
<evidence type="ECO:0000256" key="8">
    <source>
        <dbReference type="ARBA" id="ARBA00022989"/>
    </source>
</evidence>
<evidence type="ECO:0000256" key="1">
    <source>
        <dbReference type="ARBA" id="ARBA00004383"/>
    </source>
</evidence>
<feature type="domain" description="TonB C-terminal" evidence="10">
    <location>
        <begin position="105"/>
        <end position="197"/>
    </location>
</feature>
<dbReference type="PROSITE" id="PS52015">
    <property type="entry name" value="TONB_CTD"/>
    <property type="match status" value="1"/>
</dbReference>
<dbReference type="EMBL" id="JACHHZ010000006">
    <property type="protein sequence ID" value="MBB6095727.1"/>
    <property type="molecule type" value="Genomic_DNA"/>
</dbReference>
<sequence>MARPGLLAAVIGVHLVIGYVLSVSMGVIKMPEFIQPAQVVFIPEQQEVIEEPEIEIKPDIEQTQVDNLEPSVIPPDEIIVPPAETPMPPSENAIAATEAVAPPGPPSQELKTKSRVEPIYPPAARRAGEEGTVRLRILVDERGAPREVQVAKGSGFARLDQAAIEAVRKWRFAAATNGSTAITAWTQVSITFKLTNA</sequence>
<keyword evidence="5" id="KW-0997">Cell inner membrane</keyword>
<keyword evidence="9" id="KW-0472">Membrane</keyword>
<evidence type="ECO:0000313" key="11">
    <source>
        <dbReference type="EMBL" id="MBB6095727.1"/>
    </source>
</evidence>
<keyword evidence="4" id="KW-1003">Cell membrane</keyword>
<evidence type="ECO:0000256" key="6">
    <source>
        <dbReference type="ARBA" id="ARBA00022692"/>
    </source>
</evidence>
<organism evidence="11 12">
    <name type="scientific">Povalibacter uvarum</name>
    <dbReference type="NCBI Taxonomy" id="732238"/>
    <lineage>
        <taxon>Bacteria</taxon>
        <taxon>Pseudomonadati</taxon>
        <taxon>Pseudomonadota</taxon>
        <taxon>Gammaproteobacteria</taxon>
        <taxon>Steroidobacterales</taxon>
        <taxon>Steroidobacteraceae</taxon>
        <taxon>Povalibacter</taxon>
    </lineage>
</organism>
<dbReference type="GO" id="GO:0031992">
    <property type="term" value="F:energy transducer activity"/>
    <property type="evidence" value="ECO:0007669"/>
    <property type="project" value="TreeGrafter"/>
</dbReference>
<dbReference type="Gene3D" id="3.30.1150.10">
    <property type="match status" value="1"/>
</dbReference>
<evidence type="ECO:0000256" key="4">
    <source>
        <dbReference type="ARBA" id="ARBA00022475"/>
    </source>
</evidence>
<dbReference type="SUPFAM" id="SSF74653">
    <property type="entry name" value="TolA/TonB C-terminal domain"/>
    <property type="match status" value="1"/>
</dbReference>
<dbReference type="RefSeq" id="WP_184335124.1">
    <property type="nucleotide sequence ID" value="NZ_JACHHZ010000006.1"/>
</dbReference>
<dbReference type="PANTHER" id="PTHR33446:SF2">
    <property type="entry name" value="PROTEIN TONB"/>
    <property type="match status" value="1"/>
</dbReference>
<evidence type="ECO:0000313" key="12">
    <source>
        <dbReference type="Proteomes" id="UP000588068"/>
    </source>
</evidence>
<dbReference type="NCBIfam" id="TIGR01352">
    <property type="entry name" value="tonB_Cterm"/>
    <property type="match status" value="1"/>
</dbReference>